<dbReference type="InterPro" id="IPR036259">
    <property type="entry name" value="MFS_trans_sf"/>
</dbReference>
<dbReference type="AlphaFoldDB" id="A0A1T1H5W2"/>
<feature type="transmembrane region" description="Helical" evidence="1">
    <location>
        <begin position="26"/>
        <end position="49"/>
    </location>
</feature>
<keyword evidence="1" id="KW-0472">Membrane</keyword>
<dbReference type="EMBL" id="MTSD02000132">
    <property type="protein sequence ID" value="OOV85067.1"/>
    <property type="molecule type" value="Genomic_DNA"/>
</dbReference>
<keyword evidence="3" id="KW-1185">Reference proteome</keyword>
<dbReference type="Proteomes" id="UP000190064">
    <property type="component" value="Unassembled WGS sequence"/>
</dbReference>
<evidence type="ECO:0008006" key="4">
    <source>
        <dbReference type="Google" id="ProtNLM"/>
    </source>
</evidence>
<dbReference type="Gene3D" id="1.20.1250.20">
    <property type="entry name" value="MFS general substrate transporter like domains"/>
    <property type="match status" value="1"/>
</dbReference>
<accession>A0A1T1H5W2</accession>
<reference evidence="2" key="1">
    <citation type="submission" date="2017-02" db="EMBL/GenBank/DDBJ databases">
        <title>Draft Genome Sequence of the Salt Water Bacterium Oceanospirillum linum ATCC 11336.</title>
        <authorList>
            <person name="Trachtenberg A.M."/>
            <person name="Carney J.G."/>
            <person name="Linnane J.D."/>
            <person name="Rheaume B.A."/>
            <person name="Pitts N.L."/>
            <person name="Mykles D.L."/>
            <person name="Maclea K.S."/>
        </authorList>
    </citation>
    <scope>NUCLEOTIDE SEQUENCE [LARGE SCALE GENOMIC DNA]</scope>
    <source>
        <strain evidence="2">ATCC 11336</strain>
    </source>
</reference>
<sequence>CSMGLLWLATVPPTSGLVATMFGTRYMATLYGIVFLSHQVGSFSGVWLGGWLFENMGSYDGLWWSGVALSLVAMLLHWPIKEQSAFAAQRQPQSA</sequence>
<feature type="transmembrane region" description="Helical" evidence="1">
    <location>
        <begin position="61"/>
        <end position="80"/>
    </location>
</feature>
<organism evidence="2 3">
    <name type="scientific">Oceanospirillum linum</name>
    <dbReference type="NCBI Taxonomy" id="966"/>
    <lineage>
        <taxon>Bacteria</taxon>
        <taxon>Pseudomonadati</taxon>
        <taxon>Pseudomonadota</taxon>
        <taxon>Gammaproteobacteria</taxon>
        <taxon>Oceanospirillales</taxon>
        <taxon>Oceanospirillaceae</taxon>
        <taxon>Oceanospirillum</taxon>
    </lineage>
</organism>
<gene>
    <name evidence="2" type="ORF">BTA35_0217005</name>
</gene>
<feature type="non-terminal residue" evidence="2">
    <location>
        <position position="1"/>
    </location>
</feature>
<name>A0A1T1H5W2_OCELI</name>
<comment type="caution">
    <text evidence="2">The sequence shown here is derived from an EMBL/GenBank/DDBJ whole genome shotgun (WGS) entry which is preliminary data.</text>
</comment>
<evidence type="ECO:0000313" key="2">
    <source>
        <dbReference type="EMBL" id="OOV85067.1"/>
    </source>
</evidence>
<proteinExistence type="predicted"/>
<dbReference type="SUPFAM" id="SSF103473">
    <property type="entry name" value="MFS general substrate transporter"/>
    <property type="match status" value="1"/>
</dbReference>
<keyword evidence="1" id="KW-1133">Transmembrane helix</keyword>
<protein>
    <recommendedName>
        <fullName evidence="4">MFS transporter</fullName>
    </recommendedName>
</protein>
<evidence type="ECO:0000313" key="3">
    <source>
        <dbReference type="Proteomes" id="UP000190064"/>
    </source>
</evidence>
<evidence type="ECO:0000256" key="1">
    <source>
        <dbReference type="SAM" id="Phobius"/>
    </source>
</evidence>
<keyword evidence="1" id="KW-0812">Transmembrane</keyword>